<dbReference type="RefSeq" id="WP_157442159.1">
    <property type="nucleotide sequence ID" value="NZ_CP016076.1"/>
</dbReference>
<name>A0AAC9L8E9_9PSEU</name>
<accession>A0AAC9L8E9</accession>
<dbReference type="AlphaFoldDB" id="A0AAC9L8E9"/>
<keyword evidence="2" id="KW-1185">Reference proteome</keyword>
<gene>
    <name evidence="1" type="ORF">UA74_05010</name>
</gene>
<dbReference type="EMBL" id="CP016076">
    <property type="protein sequence ID" value="APU13078.1"/>
    <property type="molecule type" value="Genomic_DNA"/>
</dbReference>
<proteinExistence type="predicted"/>
<organism evidence="1 2">
    <name type="scientific">Actinoalloteichus fjordicus</name>
    <dbReference type="NCBI Taxonomy" id="1612552"/>
    <lineage>
        <taxon>Bacteria</taxon>
        <taxon>Bacillati</taxon>
        <taxon>Actinomycetota</taxon>
        <taxon>Actinomycetes</taxon>
        <taxon>Pseudonocardiales</taxon>
        <taxon>Pseudonocardiaceae</taxon>
        <taxon>Actinoalloteichus</taxon>
    </lineage>
</organism>
<dbReference type="Proteomes" id="UP000185511">
    <property type="component" value="Chromosome"/>
</dbReference>
<sequence>MGKGRRLRQRRQTTADERLGEMLASYPFIVDPVTATRLGPDGLAALARNLWPQDCQTCGWALGADRATVAVSDLIVLASATLHHARCRKPQWETSGSMHSQQDLLSWTTQTFLLQAKADSTDDRPIFLVNPALEQTMLKCTATGWRSNTIDSYSSLGLTRSRLESLLATEPVPDISAHLDAEGITVRLDDTGQSWNTGCDGPTREAVKRLGGILLAVTTAFDPHDLRELGQFLTLIRAGEAAVGWVALAGTGPGPLSEQPLALPTALNTFVLHLNLNHAFVGELIAITDGALAPLDAQEWAQDAINLPASSLIGWRQTSNNLHTWHTIDSISAKRFILRKCEDGWQLIRVAGEINGKHGLDRDTARDWATRAARTNAKTRIINWLPTNSNDDVSITFHGSGIPR</sequence>
<evidence type="ECO:0000313" key="2">
    <source>
        <dbReference type="Proteomes" id="UP000185511"/>
    </source>
</evidence>
<evidence type="ECO:0000313" key="1">
    <source>
        <dbReference type="EMBL" id="APU13078.1"/>
    </source>
</evidence>
<protein>
    <submittedName>
        <fullName evidence="1">Uncharacterized protein</fullName>
    </submittedName>
</protein>
<dbReference type="KEGG" id="acad:UA74_05010"/>
<reference evidence="2" key="1">
    <citation type="submission" date="2016-06" db="EMBL/GenBank/DDBJ databases">
        <title>Complete genome sequence of Actinoalloteichus fjordicus DSM 46855 (=ADI127-17), type strain of the new species Actinoalloteichus fjordicus.</title>
        <authorList>
            <person name="Ruckert C."/>
            <person name="Nouioui I."/>
            <person name="Willmese J."/>
            <person name="van Wezel G."/>
            <person name="Klenk H.-P."/>
            <person name="Kalinowski J."/>
            <person name="Zotchev S.B."/>
        </authorList>
    </citation>
    <scope>NUCLEOTIDE SEQUENCE [LARGE SCALE GENOMIC DNA]</scope>
    <source>
        <strain evidence="2">ADI127-7</strain>
    </source>
</reference>